<comment type="subcellular location">
    <subcellularLocation>
        <location evidence="1">Cell inner membrane</location>
        <topology evidence="1">Single-pass membrane protein</topology>
    </subcellularLocation>
</comment>
<feature type="transmembrane region" description="Helical" evidence="11">
    <location>
        <begin position="21"/>
        <end position="38"/>
    </location>
</feature>
<evidence type="ECO:0000256" key="9">
    <source>
        <dbReference type="ARBA" id="ARBA00023136"/>
    </source>
</evidence>
<evidence type="ECO:0000256" key="3">
    <source>
        <dbReference type="ARBA" id="ARBA00020042"/>
    </source>
</evidence>
<evidence type="ECO:0000256" key="11">
    <source>
        <dbReference type="SAM" id="Phobius"/>
    </source>
</evidence>
<dbReference type="InterPro" id="IPR000983">
    <property type="entry name" value="Bac_GSPG_pilin"/>
</dbReference>
<comment type="similarity">
    <text evidence="2">Belongs to the GSP G family.</text>
</comment>
<evidence type="ECO:0000256" key="2">
    <source>
        <dbReference type="ARBA" id="ARBA00009984"/>
    </source>
</evidence>
<protein>
    <recommendedName>
        <fullName evidence="3">Type II secretion system core protein G</fullName>
    </recommendedName>
</protein>
<keyword evidence="7 11" id="KW-0812">Transmembrane</keyword>
<dbReference type="InterPro" id="IPR013545">
    <property type="entry name" value="T2SS_protein-GspG_C"/>
</dbReference>
<evidence type="ECO:0000256" key="7">
    <source>
        <dbReference type="ARBA" id="ARBA00022692"/>
    </source>
</evidence>
<accession>A0A975J1A6</accession>
<evidence type="ECO:0000256" key="10">
    <source>
        <dbReference type="SAM" id="MobiDB-lite"/>
    </source>
</evidence>
<dbReference type="GO" id="GO:0015628">
    <property type="term" value="P:protein secretion by the type II secretion system"/>
    <property type="evidence" value="ECO:0007669"/>
    <property type="project" value="InterPro"/>
</dbReference>
<keyword evidence="4" id="KW-1003">Cell membrane</keyword>
<feature type="compositionally biased region" description="Acidic residues" evidence="10">
    <location>
        <begin position="131"/>
        <end position="141"/>
    </location>
</feature>
<dbReference type="NCBIfam" id="TIGR02532">
    <property type="entry name" value="IV_pilin_GFxxxE"/>
    <property type="match status" value="1"/>
</dbReference>
<dbReference type="RefSeq" id="WP_211632894.1">
    <property type="nucleotide sequence ID" value="NZ_CP073100.1"/>
</dbReference>
<keyword evidence="14" id="KW-1185">Reference proteome</keyword>
<dbReference type="InterPro" id="IPR045584">
    <property type="entry name" value="Pilin-like"/>
</dbReference>
<name>A0A975J1A6_9BACT</name>
<feature type="domain" description="Type II secretion system protein GspG C-terminal" evidence="12">
    <location>
        <begin position="43"/>
        <end position="139"/>
    </location>
</feature>
<dbReference type="SUPFAM" id="SSF54523">
    <property type="entry name" value="Pili subunits"/>
    <property type="match status" value="1"/>
</dbReference>
<gene>
    <name evidence="13" type="primary">gspG</name>
    <name evidence="13" type="ORF">KBB96_04745</name>
</gene>
<dbReference type="Proteomes" id="UP000676169">
    <property type="component" value="Chromosome"/>
</dbReference>
<dbReference type="InterPro" id="IPR012902">
    <property type="entry name" value="N_methyl_site"/>
</dbReference>
<dbReference type="GO" id="GO:0015627">
    <property type="term" value="C:type II protein secretion system complex"/>
    <property type="evidence" value="ECO:0007669"/>
    <property type="project" value="InterPro"/>
</dbReference>
<dbReference type="InterPro" id="IPR010054">
    <property type="entry name" value="Type2_sec_GspG"/>
</dbReference>
<keyword evidence="5" id="KW-0488">Methylation</keyword>
<dbReference type="Pfam" id="PF07963">
    <property type="entry name" value="N_methyl"/>
    <property type="match status" value="1"/>
</dbReference>
<reference evidence="13" key="1">
    <citation type="submission" date="2021-04" db="EMBL/GenBank/DDBJ databases">
        <title>Luteolibacter sp. 32A isolated from the skin of an Anderson's salamander (Ambystoma andersonii).</title>
        <authorList>
            <person name="Spergser J."/>
            <person name="Busse H.-J."/>
        </authorList>
    </citation>
    <scope>NUCLEOTIDE SEQUENCE</scope>
    <source>
        <strain evidence="13">32A</strain>
    </source>
</reference>
<dbReference type="KEGG" id="lamb:KBB96_04745"/>
<evidence type="ECO:0000256" key="1">
    <source>
        <dbReference type="ARBA" id="ARBA00004377"/>
    </source>
</evidence>
<dbReference type="PANTHER" id="PTHR30093:SF44">
    <property type="entry name" value="TYPE II SECRETION SYSTEM CORE PROTEIN G"/>
    <property type="match status" value="1"/>
</dbReference>
<evidence type="ECO:0000256" key="4">
    <source>
        <dbReference type="ARBA" id="ARBA00022475"/>
    </source>
</evidence>
<dbReference type="Pfam" id="PF08334">
    <property type="entry name" value="T2SSG"/>
    <property type="match status" value="1"/>
</dbReference>
<dbReference type="NCBIfam" id="TIGR01710">
    <property type="entry name" value="typeII_sec_gspG"/>
    <property type="match status" value="1"/>
</dbReference>
<sequence length="141" mass="15444">MKTTRTLRSAARRGFTLLEMVIVLGIIAMILGGAIFAMKGIGTQAKITQVDADMKSLQSSLEMYKINAGSYPSTGEGFQALVTRPASAKRWAKSLDQVPLDPWRNQYGYKFPGRKKPAEFEIISKGPDGVEGTEDDISNQD</sequence>
<evidence type="ECO:0000256" key="5">
    <source>
        <dbReference type="ARBA" id="ARBA00022481"/>
    </source>
</evidence>
<evidence type="ECO:0000313" key="14">
    <source>
        <dbReference type="Proteomes" id="UP000676169"/>
    </source>
</evidence>
<keyword evidence="6" id="KW-0997">Cell inner membrane</keyword>
<evidence type="ECO:0000256" key="6">
    <source>
        <dbReference type="ARBA" id="ARBA00022519"/>
    </source>
</evidence>
<dbReference type="PANTHER" id="PTHR30093">
    <property type="entry name" value="GENERAL SECRETION PATHWAY PROTEIN G"/>
    <property type="match status" value="1"/>
</dbReference>
<feature type="region of interest" description="Disordered" evidence="10">
    <location>
        <begin position="122"/>
        <end position="141"/>
    </location>
</feature>
<organism evidence="13 14">
    <name type="scientific">Luteolibacter ambystomatis</name>
    <dbReference type="NCBI Taxonomy" id="2824561"/>
    <lineage>
        <taxon>Bacteria</taxon>
        <taxon>Pseudomonadati</taxon>
        <taxon>Verrucomicrobiota</taxon>
        <taxon>Verrucomicrobiia</taxon>
        <taxon>Verrucomicrobiales</taxon>
        <taxon>Verrucomicrobiaceae</taxon>
        <taxon>Luteolibacter</taxon>
    </lineage>
</organism>
<evidence type="ECO:0000256" key="8">
    <source>
        <dbReference type="ARBA" id="ARBA00022989"/>
    </source>
</evidence>
<keyword evidence="8 11" id="KW-1133">Transmembrane helix</keyword>
<dbReference type="Gene3D" id="3.30.700.10">
    <property type="entry name" value="Glycoprotein, Type 4 Pilin"/>
    <property type="match status" value="1"/>
</dbReference>
<dbReference type="AlphaFoldDB" id="A0A975J1A6"/>
<evidence type="ECO:0000259" key="12">
    <source>
        <dbReference type="Pfam" id="PF08334"/>
    </source>
</evidence>
<dbReference type="PRINTS" id="PR00813">
    <property type="entry name" value="BCTERIALGSPG"/>
</dbReference>
<dbReference type="EMBL" id="CP073100">
    <property type="protein sequence ID" value="QUE52201.1"/>
    <property type="molecule type" value="Genomic_DNA"/>
</dbReference>
<evidence type="ECO:0000313" key="13">
    <source>
        <dbReference type="EMBL" id="QUE52201.1"/>
    </source>
</evidence>
<proteinExistence type="inferred from homology"/>
<dbReference type="PROSITE" id="PS00409">
    <property type="entry name" value="PROKAR_NTER_METHYL"/>
    <property type="match status" value="1"/>
</dbReference>
<keyword evidence="9 11" id="KW-0472">Membrane</keyword>
<dbReference type="GO" id="GO:0005886">
    <property type="term" value="C:plasma membrane"/>
    <property type="evidence" value="ECO:0007669"/>
    <property type="project" value="UniProtKB-SubCell"/>
</dbReference>